<dbReference type="SUPFAM" id="SSF103473">
    <property type="entry name" value="MFS general substrate transporter"/>
    <property type="match status" value="1"/>
</dbReference>
<dbReference type="InterPro" id="IPR036259">
    <property type="entry name" value="MFS_trans_sf"/>
</dbReference>
<sequence length="164" mass="17714">MSETIRRAETQGSSARNRQIDPEVDKHVRTLLTLTIVSGVLYLTTILTNIVTGQITHRAFEDAPFGAPPESAYWVGAVVGLILLVGMYLAVYIPLRKRLREGWYAGAVFATVGLIHAALSAIVAPGNLLLGLPGIILVIVNGIWLFVAFRPGVREGLGRTRTAP</sequence>
<comment type="caution">
    <text evidence="2">The sequence shown here is derived from an EMBL/GenBank/DDBJ whole genome shotgun (WGS) entry which is preliminary data.</text>
</comment>
<organism evidence="2 3">
    <name type="scientific">Kocuria gwangalliensis</name>
    <dbReference type="NCBI Taxonomy" id="501592"/>
    <lineage>
        <taxon>Bacteria</taxon>
        <taxon>Bacillati</taxon>
        <taxon>Actinomycetota</taxon>
        <taxon>Actinomycetes</taxon>
        <taxon>Micrococcales</taxon>
        <taxon>Micrococcaceae</taxon>
        <taxon>Kocuria</taxon>
    </lineage>
</organism>
<proteinExistence type="predicted"/>
<dbReference type="RefSeq" id="WP_303382952.1">
    <property type="nucleotide sequence ID" value="NZ_BAABLN010000008.1"/>
</dbReference>
<feature type="transmembrane region" description="Helical" evidence="1">
    <location>
        <begin position="130"/>
        <end position="149"/>
    </location>
</feature>
<keyword evidence="1" id="KW-0472">Membrane</keyword>
<feature type="transmembrane region" description="Helical" evidence="1">
    <location>
        <begin position="31"/>
        <end position="51"/>
    </location>
</feature>
<dbReference type="Proteomes" id="UP001501446">
    <property type="component" value="Unassembled WGS sequence"/>
</dbReference>
<protein>
    <recommendedName>
        <fullName evidence="4">DUF4386 domain-containing protein</fullName>
    </recommendedName>
</protein>
<evidence type="ECO:0000256" key="1">
    <source>
        <dbReference type="SAM" id="Phobius"/>
    </source>
</evidence>
<name>A0ABP8WPE2_9MICC</name>
<accession>A0ABP8WPE2</accession>
<feature type="transmembrane region" description="Helical" evidence="1">
    <location>
        <begin position="71"/>
        <end position="91"/>
    </location>
</feature>
<evidence type="ECO:0000313" key="2">
    <source>
        <dbReference type="EMBL" id="GAA4692546.1"/>
    </source>
</evidence>
<reference evidence="3" key="1">
    <citation type="journal article" date="2019" name="Int. J. Syst. Evol. Microbiol.">
        <title>The Global Catalogue of Microorganisms (GCM) 10K type strain sequencing project: providing services to taxonomists for standard genome sequencing and annotation.</title>
        <authorList>
            <consortium name="The Broad Institute Genomics Platform"/>
            <consortium name="The Broad Institute Genome Sequencing Center for Infectious Disease"/>
            <person name="Wu L."/>
            <person name="Ma J."/>
        </authorList>
    </citation>
    <scope>NUCLEOTIDE SEQUENCE [LARGE SCALE GENOMIC DNA]</scope>
    <source>
        <strain evidence="3">JCM 18958</strain>
    </source>
</reference>
<evidence type="ECO:0000313" key="3">
    <source>
        <dbReference type="Proteomes" id="UP001501446"/>
    </source>
</evidence>
<keyword evidence="1" id="KW-0812">Transmembrane</keyword>
<feature type="transmembrane region" description="Helical" evidence="1">
    <location>
        <begin position="103"/>
        <end position="124"/>
    </location>
</feature>
<evidence type="ECO:0008006" key="4">
    <source>
        <dbReference type="Google" id="ProtNLM"/>
    </source>
</evidence>
<keyword evidence="3" id="KW-1185">Reference proteome</keyword>
<dbReference type="EMBL" id="BAABLN010000008">
    <property type="protein sequence ID" value="GAA4692546.1"/>
    <property type="molecule type" value="Genomic_DNA"/>
</dbReference>
<gene>
    <name evidence="2" type="ORF">GCM10025781_07220</name>
</gene>
<keyword evidence="1" id="KW-1133">Transmembrane helix</keyword>